<accession>A0A4Y7RD78</accession>
<keyword evidence="1" id="KW-0812">Transmembrane</keyword>
<evidence type="ECO:0000313" key="3">
    <source>
        <dbReference type="Proteomes" id="UP000298324"/>
    </source>
</evidence>
<dbReference type="EMBL" id="QFGA01000001">
    <property type="protein sequence ID" value="TEB06680.1"/>
    <property type="molecule type" value="Genomic_DNA"/>
</dbReference>
<organism evidence="2 3">
    <name type="scientific">Pelotomaculum schinkii</name>
    <dbReference type="NCBI Taxonomy" id="78350"/>
    <lineage>
        <taxon>Bacteria</taxon>
        <taxon>Bacillati</taxon>
        <taxon>Bacillota</taxon>
        <taxon>Clostridia</taxon>
        <taxon>Eubacteriales</taxon>
        <taxon>Desulfotomaculaceae</taxon>
        <taxon>Pelotomaculum</taxon>
    </lineage>
</organism>
<reference evidence="2 3" key="1">
    <citation type="journal article" date="2018" name="Environ. Microbiol.">
        <title>Novel energy conservation strategies and behaviour of Pelotomaculum schinkii driving syntrophic propionate catabolism.</title>
        <authorList>
            <person name="Hidalgo-Ahumada C.A.P."/>
            <person name="Nobu M.K."/>
            <person name="Narihiro T."/>
            <person name="Tamaki H."/>
            <person name="Liu W.T."/>
            <person name="Kamagata Y."/>
            <person name="Stams A.J.M."/>
            <person name="Imachi H."/>
            <person name="Sousa D.Z."/>
        </authorList>
    </citation>
    <scope>NUCLEOTIDE SEQUENCE [LARGE SCALE GENOMIC DNA]</scope>
    <source>
        <strain evidence="2 3">HH</strain>
    </source>
</reference>
<sequence length="66" mass="7899">MENILKALPDHFYCQPELMTQEAKIKANHQLLRQRLSKRNRKMVLRIILILFVFAILCLKLTILHK</sequence>
<keyword evidence="1" id="KW-0472">Membrane</keyword>
<evidence type="ECO:0000256" key="1">
    <source>
        <dbReference type="SAM" id="Phobius"/>
    </source>
</evidence>
<feature type="transmembrane region" description="Helical" evidence="1">
    <location>
        <begin position="43"/>
        <end position="63"/>
    </location>
</feature>
<keyword evidence="1" id="KW-1133">Transmembrane helix</keyword>
<evidence type="ECO:0000313" key="2">
    <source>
        <dbReference type="EMBL" id="TEB06680.1"/>
    </source>
</evidence>
<dbReference type="Proteomes" id="UP000298324">
    <property type="component" value="Unassembled WGS sequence"/>
</dbReference>
<comment type="caution">
    <text evidence="2">The sequence shown here is derived from an EMBL/GenBank/DDBJ whole genome shotgun (WGS) entry which is preliminary data.</text>
</comment>
<dbReference type="AlphaFoldDB" id="A0A4Y7RD78"/>
<protein>
    <submittedName>
        <fullName evidence="2">Uncharacterized protein</fullName>
    </submittedName>
</protein>
<keyword evidence="3" id="KW-1185">Reference proteome</keyword>
<gene>
    <name evidence="2" type="ORF">Psch_00212</name>
</gene>
<proteinExistence type="predicted"/>
<name>A0A4Y7RD78_9FIRM</name>